<protein>
    <submittedName>
        <fullName evidence="1">Uncharacterized protein</fullName>
    </submittedName>
</protein>
<comment type="caution">
    <text evidence="1">The sequence shown here is derived from an EMBL/GenBank/DDBJ whole genome shotgun (WGS) entry which is preliminary data.</text>
</comment>
<organism evidence="1 2">
    <name type="scientific">Vicingus serpentipes</name>
    <dbReference type="NCBI Taxonomy" id="1926625"/>
    <lineage>
        <taxon>Bacteria</taxon>
        <taxon>Pseudomonadati</taxon>
        <taxon>Bacteroidota</taxon>
        <taxon>Flavobacteriia</taxon>
        <taxon>Flavobacteriales</taxon>
        <taxon>Vicingaceae</taxon>
        <taxon>Vicingus</taxon>
    </lineage>
</organism>
<proteinExistence type="predicted"/>
<dbReference type="RefSeq" id="WP_147097984.1">
    <property type="nucleotide sequence ID" value="NZ_VOOS01000001.1"/>
</dbReference>
<keyword evidence="2" id="KW-1185">Reference proteome</keyword>
<evidence type="ECO:0000313" key="2">
    <source>
        <dbReference type="Proteomes" id="UP000321721"/>
    </source>
</evidence>
<dbReference type="AlphaFoldDB" id="A0A5C6RYQ2"/>
<dbReference type="EMBL" id="VOOS01000001">
    <property type="protein sequence ID" value="TXB66919.1"/>
    <property type="molecule type" value="Genomic_DNA"/>
</dbReference>
<dbReference type="Proteomes" id="UP000321721">
    <property type="component" value="Unassembled WGS sequence"/>
</dbReference>
<evidence type="ECO:0000313" key="1">
    <source>
        <dbReference type="EMBL" id="TXB66919.1"/>
    </source>
</evidence>
<sequence length="125" mass="15046">MIKKDYIQRYLDELSKVLAVVLKLKQNNEPKKADLQIDEFGENFLSLNLNQLIEKYNDSSIEELIKNHNFEITHFKLLEELLYHKYLLNLNNQNLKRITLELMNYLTIIDKDFSFNRITRINQLT</sequence>
<name>A0A5C6RYQ2_9FLAO</name>
<accession>A0A5C6RYQ2</accession>
<reference evidence="1 2" key="1">
    <citation type="submission" date="2019-08" db="EMBL/GenBank/DDBJ databases">
        <title>Genome of Vicingus serpentipes NCIMB 15042.</title>
        <authorList>
            <person name="Bowman J.P."/>
        </authorList>
    </citation>
    <scope>NUCLEOTIDE SEQUENCE [LARGE SCALE GENOMIC DNA]</scope>
    <source>
        <strain evidence="1 2">NCIMB 15042</strain>
    </source>
</reference>
<gene>
    <name evidence="1" type="ORF">FRY74_01690</name>
</gene>